<feature type="transmembrane region" description="Helical" evidence="6">
    <location>
        <begin position="284"/>
        <end position="308"/>
    </location>
</feature>
<comment type="subcellular location">
    <subcellularLocation>
        <location evidence="1">Cell inner membrane</location>
        <topology evidence="1">Multi-pass membrane protein</topology>
    </subcellularLocation>
</comment>
<evidence type="ECO:0000313" key="11">
    <source>
        <dbReference type="Proteomes" id="UP000815846"/>
    </source>
</evidence>
<dbReference type="PANTHER" id="PTHR32089">
    <property type="entry name" value="METHYL-ACCEPTING CHEMOTAXIS PROTEIN MCPB"/>
    <property type="match status" value="1"/>
</dbReference>
<evidence type="ECO:0000259" key="9">
    <source>
        <dbReference type="PROSITE" id="PS50885"/>
    </source>
</evidence>
<dbReference type="PANTHER" id="PTHR32089:SF55">
    <property type="entry name" value="METHYL ACCEPTING SENSORY TRANSDUCER WITH CACHE_2 SMALL MOLECULE BINDING DOMAIN"/>
    <property type="match status" value="1"/>
</dbReference>
<dbReference type="CDD" id="cd06225">
    <property type="entry name" value="HAMP"/>
    <property type="match status" value="1"/>
</dbReference>
<dbReference type="PROSITE" id="PS50111">
    <property type="entry name" value="CHEMOTAXIS_TRANSDUC_2"/>
    <property type="match status" value="1"/>
</dbReference>
<dbReference type="SUPFAM" id="SSF58104">
    <property type="entry name" value="Methyl-accepting chemotaxis protein (MCP) signaling domain"/>
    <property type="match status" value="1"/>
</dbReference>
<feature type="transmembrane region" description="Helical" evidence="6">
    <location>
        <begin position="12"/>
        <end position="33"/>
    </location>
</feature>
<evidence type="ECO:0000259" key="7">
    <source>
        <dbReference type="PROSITE" id="PS50111"/>
    </source>
</evidence>
<dbReference type="Gene3D" id="3.30.450.20">
    <property type="entry name" value="PAS domain"/>
    <property type="match status" value="2"/>
</dbReference>
<reference evidence="10 11" key="1">
    <citation type="submission" date="2019-08" db="EMBL/GenBank/DDBJ databases">
        <title>Microbe sample from Colwellia echini.</title>
        <authorList>
            <person name="Christiansen L."/>
            <person name="Pathiraja D."/>
            <person name="Schultz-Johansen M."/>
            <person name="Choi I.-G."/>
            <person name="Stougaard P."/>
        </authorList>
    </citation>
    <scope>NUCLEOTIDE SEQUENCE [LARGE SCALE GENOMIC DNA]</scope>
    <source>
        <strain evidence="10 11">A3</strain>
    </source>
</reference>
<name>A0ABY3MUH4_9GAMM</name>
<dbReference type="Gene3D" id="1.10.287.950">
    <property type="entry name" value="Methyl-accepting chemotaxis protein"/>
    <property type="match status" value="1"/>
</dbReference>
<dbReference type="CDD" id="cd11386">
    <property type="entry name" value="MCP_signal"/>
    <property type="match status" value="1"/>
</dbReference>
<evidence type="ECO:0000256" key="2">
    <source>
        <dbReference type="ARBA" id="ARBA00022519"/>
    </source>
</evidence>
<feature type="domain" description="T-SNARE coiled-coil homology" evidence="8">
    <location>
        <begin position="551"/>
        <end position="604"/>
    </location>
</feature>
<dbReference type="SMART" id="SM00304">
    <property type="entry name" value="HAMP"/>
    <property type="match status" value="2"/>
</dbReference>
<comment type="similarity">
    <text evidence="4">Belongs to the methyl-accepting chemotaxis (MCP) protein family.</text>
</comment>
<evidence type="ECO:0000256" key="5">
    <source>
        <dbReference type="PROSITE-ProRule" id="PRU00284"/>
    </source>
</evidence>
<keyword evidence="11" id="KW-1185">Reference proteome</keyword>
<accession>A0ABY3MUH4</accession>
<evidence type="ECO:0000256" key="1">
    <source>
        <dbReference type="ARBA" id="ARBA00004429"/>
    </source>
</evidence>
<dbReference type="Proteomes" id="UP000815846">
    <property type="component" value="Unassembled WGS sequence"/>
</dbReference>
<dbReference type="RefSeq" id="WP_101343952.1">
    <property type="nucleotide sequence ID" value="NZ_PJAI02000017.1"/>
</dbReference>
<keyword evidence="2" id="KW-1003">Cell membrane</keyword>
<gene>
    <name evidence="10" type="ORF">CWS31_013605</name>
</gene>
<evidence type="ECO:0000256" key="3">
    <source>
        <dbReference type="ARBA" id="ARBA00023224"/>
    </source>
</evidence>
<dbReference type="SMART" id="SM00283">
    <property type="entry name" value="MA"/>
    <property type="match status" value="1"/>
</dbReference>
<dbReference type="InterPro" id="IPR000727">
    <property type="entry name" value="T_SNARE_dom"/>
</dbReference>
<dbReference type="InterPro" id="IPR004089">
    <property type="entry name" value="MCPsignal_dom"/>
</dbReference>
<organism evidence="10 11">
    <name type="scientific">Colwellia echini</name>
    <dbReference type="NCBI Taxonomy" id="1982103"/>
    <lineage>
        <taxon>Bacteria</taxon>
        <taxon>Pseudomonadati</taxon>
        <taxon>Pseudomonadota</taxon>
        <taxon>Gammaproteobacteria</taxon>
        <taxon>Alteromonadales</taxon>
        <taxon>Colwelliaceae</taxon>
        <taxon>Colwellia</taxon>
    </lineage>
</organism>
<evidence type="ECO:0000313" key="10">
    <source>
        <dbReference type="EMBL" id="TYK64848.1"/>
    </source>
</evidence>
<dbReference type="PROSITE" id="PS50192">
    <property type="entry name" value="T_SNARE"/>
    <property type="match status" value="1"/>
</dbReference>
<keyword evidence="6" id="KW-0812">Transmembrane</keyword>
<sequence length="637" mass="68985">MKKLGFKQSLILIITLLLISSLLIMSLFSYNLLRQNAEDDLIKRVQSSIKAESNVISSYILQHSEPAKGLAELYEKYDYQTAHEKLAEVAAFSTGVSKITIAFDDGSSFVSKPSNSTFPGGIGIKEKYDPRVRAWYQKGKNSSGLILSDIFFTKENVPMFGALHTIKGGVILSDIRLGQLQSVLEGVDIMDGAVGVIVDEKGMILASTADYASVRGNLSDTPVFKESAGNILSTSKLMTNTKVDGKDTLLFSNRIDLLGDSEMFLIVALDSKTAYASVTKQTSILLTTMLIIVIVSSIILVLFLNYLYRPVLELRRLTDNLSSGECDLTQRLAVKSDDDLGRIAQGVNSFIETIQENMLSIEILTNDISTGVSELQQQTNKSRDVLSEHVTQTNTVAVSMQELSASAQQVAGSATEAANLVNSANHRGESSRNIISGAQRSISTLVNEIDTAAQNVEKMSQETKDINSVLSVIGSIAEQTNLLALNAAIEAARAGEQGRGFAVVADEVRALAARTQQSTSEIESSLSKLRSGADTVVQSIDGTRLTSQSTASDVHQISESTEELLKEVNQVDQISSEISLSANEQSRVIDSISESVSNIHTMVEELTTSGQDISKETESISNVNVELTQIVNRFILK</sequence>
<feature type="domain" description="Methyl-accepting transducer" evidence="7">
    <location>
        <begin position="364"/>
        <end position="600"/>
    </location>
</feature>
<feature type="domain" description="HAMP" evidence="9">
    <location>
        <begin position="305"/>
        <end position="359"/>
    </location>
</feature>
<keyword evidence="6" id="KW-1133">Transmembrane helix</keyword>
<keyword evidence="6" id="KW-0472">Membrane</keyword>
<keyword evidence="2" id="KW-0997">Cell inner membrane</keyword>
<dbReference type="Pfam" id="PF00672">
    <property type="entry name" value="HAMP"/>
    <property type="match status" value="1"/>
</dbReference>
<evidence type="ECO:0000256" key="4">
    <source>
        <dbReference type="ARBA" id="ARBA00029447"/>
    </source>
</evidence>
<dbReference type="Pfam" id="PF00015">
    <property type="entry name" value="MCPsignal"/>
    <property type="match status" value="1"/>
</dbReference>
<dbReference type="CDD" id="cd18773">
    <property type="entry name" value="PDC1_HK_sensor"/>
    <property type="match status" value="1"/>
</dbReference>
<keyword evidence="3 5" id="KW-0807">Transducer</keyword>
<evidence type="ECO:0000256" key="6">
    <source>
        <dbReference type="SAM" id="Phobius"/>
    </source>
</evidence>
<evidence type="ECO:0000259" key="8">
    <source>
        <dbReference type="PROSITE" id="PS50192"/>
    </source>
</evidence>
<proteinExistence type="inferred from homology"/>
<dbReference type="EMBL" id="PJAI02000017">
    <property type="protein sequence ID" value="TYK64848.1"/>
    <property type="molecule type" value="Genomic_DNA"/>
</dbReference>
<dbReference type="InterPro" id="IPR003660">
    <property type="entry name" value="HAMP_dom"/>
</dbReference>
<protein>
    <submittedName>
        <fullName evidence="10">Methyl-accepting chemotaxis protein</fullName>
    </submittedName>
</protein>
<dbReference type="PROSITE" id="PS50885">
    <property type="entry name" value="HAMP"/>
    <property type="match status" value="1"/>
</dbReference>
<comment type="caution">
    <text evidence="10">The sequence shown here is derived from an EMBL/GenBank/DDBJ whole genome shotgun (WGS) entry which is preliminary data.</text>
</comment>